<sequence>MMKQLLSLLVCATSLLLFSCEKEGTCERRIKNYQGAILYQCNENTAEGSCDKTETDYYEEFYEDKSCKELGYSYNGGMNWSYSSTSNTTPGKYGKWGNSTSGSGGGGSGTCSGSYVSPSSDAQLNAYCGAAYTYRCTQGMSVTSPQVKAVCQYYQDIKVAGVPNCSYCY</sequence>
<organism evidence="1 2">
    <name type="scientific">Hymenobacter busanensis</name>
    <dbReference type="NCBI Taxonomy" id="2607656"/>
    <lineage>
        <taxon>Bacteria</taxon>
        <taxon>Pseudomonadati</taxon>
        <taxon>Bacteroidota</taxon>
        <taxon>Cytophagia</taxon>
        <taxon>Cytophagales</taxon>
        <taxon>Hymenobacteraceae</taxon>
        <taxon>Hymenobacter</taxon>
    </lineage>
</organism>
<comment type="caution">
    <text evidence="1">The sequence shown here is derived from an EMBL/GenBank/DDBJ whole genome shotgun (WGS) entry which is preliminary data.</text>
</comment>
<dbReference type="RefSeq" id="WP_151079601.1">
    <property type="nucleotide sequence ID" value="NZ_CP047647.1"/>
</dbReference>
<proteinExistence type="predicted"/>
<dbReference type="PROSITE" id="PS51257">
    <property type="entry name" value="PROKAR_LIPOPROTEIN"/>
    <property type="match status" value="1"/>
</dbReference>
<accession>A0A7L4ZZY2</accession>
<name>A0A7L4ZZY2_9BACT</name>
<gene>
    <name evidence="1" type="ORF">F0P96_14360</name>
</gene>
<evidence type="ECO:0000313" key="2">
    <source>
        <dbReference type="Proteomes" id="UP000326380"/>
    </source>
</evidence>
<dbReference type="AlphaFoldDB" id="A0A7L4ZZY2"/>
<dbReference type="Proteomes" id="UP000326380">
    <property type="component" value="Unassembled WGS sequence"/>
</dbReference>
<protein>
    <submittedName>
        <fullName evidence="1">Uncharacterized protein</fullName>
    </submittedName>
</protein>
<dbReference type="EMBL" id="VTWU01000005">
    <property type="protein sequence ID" value="KAA9331423.1"/>
    <property type="molecule type" value="Genomic_DNA"/>
</dbReference>
<reference evidence="1 2" key="1">
    <citation type="submission" date="2019-09" db="EMBL/GenBank/DDBJ databases">
        <title>Genome sequence of Hymenobacter sp. M3.</title>
        <authorList>
            <person name="Srinivasan S."/>
        </authorList>
    </citation>
    <scope>NUCLEOTIDE SEQUENCE [LARGE SCALE GENOMIC DNA]</scope>
    <source>
        <strain evidence="1 2">M3</strain>
    </source>
</reference>
<evidence type="ECO:0000313" key="1">
    <source>
        <dbReference type="EMBL" id="KAA9331423.1"/>
    </source>
</evidence>
<keyword evidence="2" id="KW-1185">Reference proteome</keyword>